<dbReference type="Proteomes" id="UP000777935">
    <property type="component" value="Unassembled WGS sequence"/>
</dbReference>
<accession>A0ABX2IK49</accession>
<evidence type="ECO:0000313" key="1">
    <source>
        <dbReference type="EMBL" id="NSX53251.1"/>
    </source>
</evidence>
<sequence>MIPIGDLPTLAQSARQAVPYYAGQAARRLRAVRKAKPRLRRKPVLRKNGRAAR</sequence>
<reference evidence="1 2" key="1">
    <citation type="submission" date="2020-06" db="EMBL/GenBank/DDBJ databases">
        <title>Sulfitobacter algicola sp. nov., isolated from green algae.</title>
        <authorList>
            <person name="Wang C."/>
        </authorList>
    </citation>
    <scope>NUCLEOTIDE SEQUENCE [LARGE SCALE GENOMIC DNA]</scope>
    <source>
        <strain evidence="1 2">1151</strain>
    </source>
</reference>
<evidence type="ECO:0000313" key="2">
    <source>
        <dbReference type="Proteomes" id="UP000777935"/>
    </source>
</evidence>
<dbReference type="RefSeq" id="WP_174134377.1">
    <property type="nucleotide sequence ID" value="NZ_JABUFE010000001.1"/>
</dbReference>
<keyword evidence="2" id="KW-1185">Reference proteome</keyword>
<comment type="caution">
    <text evidence="1">The sequence shown here is derived from an EMBL/GenBank/DDBJ whole genome shotgun (WGS) entry which is preliminary data.</text>
</comment>
<proteinExistence type="predicted"/>
<protein>
    <submittedName>
        <fullName evidence="1">Uncharacterized protein</fullName>
    </submittedName>
</protein>
<dbReference type="EMBL" id="JABUFE010000001">
    <property type="protein sequence ID" value="NSX53251.1"/>
    <property type="molecule type" value="Genomic_DNA"/>
</dbReference>
<gene>
    <name evidence="1" type="ORF">HRQ87_00375</name>
</gene>
<name>A0ABX2IK49_9RHOB</name>
<organism evidence="1 2">
    <name type="scientific">Parasulfitobacter algicola</name>
    <dbReference type="NCBI Taxonomy" id="2614809"/>
    <lineage>
        <taxon>Bacteria</taxon>
        <taxon>Pseudomonadati</taxon>
        <taxon>Pseudomonadota</taxon>
        <taxon>Alphaproteobacteria</taxon>
        <taxon>Rhodobacterales</taxon>
        <taxon>Roseobacteraceae</taxon>
        <taxon>Parasulfitobacter</taxon>
    </lineage>
</organism>